<accession>A0A8X6WMC4</accession>
<keyword evidence="2" id="KW-1185">Reference proteome</keyword>
<dbReference type="AlphaFoldDB" id="A0A8X6WMC4"/>
<sequence>MNASDIASRECNVQTLFSLSWWECPIWLKNRASWSDTQDFDFMDALELATEERTYSRVKTIYPDNGTNFVGLNNEFQNIDWSAIITHSDLKISRHFNLPTAIRWERVAKRIAETQFGKSFSSI</sequence>
<dbReference type="Proteomes" id="UP000886998">
    <property type="component" value="Unassembled WGS sequence"/>
</dbReference>
<comment type="caution">
    <text evidence="1">The sequence shown here is derived from an EMBL/GenBank/DDBJ whole genome shotgun (WGS) entry which is preliminary data.</text>
</comment>
<proteinExistence type="predicted"/>
<evidence type="ECO:0000313" key="2">
    <source>
        <dbReference type="Proteomes" id="UP000886998"/>
    </source>
</evidence>
<dbReference type="EMBL" id="BMAV01000521">
    <property type="protein sequence ID" value="GFY37843.1"/>
    <property type="molecule type" value="Genomic_DNA"/>
</dbReference>
<gene>
    <name evidence="1" type="ORF">TNIN_144931</name>
</gene>
<reference evidence="1" key="1">
    <citation type="submission" date="2020-08" db="EMBL/GenBank/DDBJ databases">
        <title>Multicomponent nature underlies the extraordinary mechanical properties of spider dragline silk.</title>
        <authorList>
            <person name="Kono N."/>
            <person name="Nakamura H."/>
            <person name="Mori M."/>
            <person name="Yoshida Y."/>
            <person name="Ohtoshi R."/>
            <person name="Malay A.D."/>
            <person name="Moran D.A.P."/>
            <person name="Tomita M."/>
            <person name="Numata K."/>
            <person name="Arakawa K."/>
        </authorList>
    </citation>
    <scope>NUCLEOTIDE SEQUENCE</scope>
</reference>
<protein>
    <submittedName>
        <fullName evidence="1">Uncharacterized protein</fullName>
    </submittedName>
</protein>
<evidence type="ECO:0000313" key="1">
    <source>
        <dbReference type="EMBL" id="GFY37843.1"/>
    </source>
</evidence>
<organism evidence="1 2">
    <name type="scientific">Trichonephila inaurata madagascariensis</name>
    <dbReference type="NCBI Taxonomy" id="2747483"/>
    <lineage>
        <taxon>Eukaryota</taxon>
        <taxon>Metazoa</taxon>
        <taxon>Ecdysozoa</taxon>
        <taxon>Arthropoda</taxon>
        <taxon>Chelicerata</taxon>
        <taxon>Arachnida</taxon>
        <taxon>Araneae</taxon>
        <taxon>Araneomorphae</taxon>
        <taxon>Entelegynae</taxon>
        <taxon>Araneoidea</taxon>
        <taxon>Nephilidae</taxon>
        <taxon>Trichonephila</taxon>
        <taxon>Trichonephila inaurata</taxon>
    </lineage>
</organism>
<name>A0A8X6WMC4_9ARAC</name>